<reference evidence="1 2" key="1">
    <citation type="submission" date="2019-12" db="EMBL/GenBank/DDBJ databases">
        <title>Genomic-based taxomic classification of the family Erythrobacteraceae.</title>
        <authorList>
            <person name="Xu L."/>
        </authorList>
    </citation>
    <scope>NUCLEOTIDE SEQUENCE [LARGE SCALE GENOMIC DNA]</scope>
    <source>
        <strain evidence="1 2">H32</strain>
    </source>
</reference>
<dbReference type="EMBL" id="WTYO01000006">
    <property type="protein sequence ID" value="MXO69738.1"/>
    <property type="molecule type" value="Genomic_DNA"/>
</dbReference>
<name>A0ABW9UZ23_9SPHN</name>
<organism evidence="1 2">
    <name type="scientific">Pelagerythrobacter marinus</name>
    <dbReference type="NCBI Taxonomy" id="538382"/>
    <lineage>
        <taxon>Bacteria</taxon>
        <taxon>Pseudomonadati</taxon>
        <taxon>Pseudomonadota</taxon>
        <taxon>Alphaproteobacteria</taxon>
        <taxon>Sphingomonadales</taxon>
        <taxon>Erythrobacteraceae</taxon>
        <taxon>Pelagerythrobacter</taxon>
    </lineage>
</organism>
<proteinExistence type="predicted"/>
<sequence>MSQGFEFYQARAEESAAEARAAVLDNVRDRALRSEATWRALADQARAVAKERLRVENEKAVRRAEEAAEAAALQ</sequence>
<keyword evidence="2" id="KW-1185">Reference proteome</keyword>
<evidence type="ECO:0000313" key="1">
    <source>
        <dbReference type="EMBL" id="MXO69738.1"/>
    </source>
</evidence>
<protein>
    <submittedName>
        <fullName evidence="1">Uncharacterized protein</fullName>
    </submittedName>
</protein>
<evidence type="ECO:0000313" key="2">
    <source>
        <dbReference type="Proteomes" id="UP000444401"/>
    </source>
</evidence>
<dbReference type="Proteomes" id="UP000444401">
    <property type="component" value="Unassembled WGS sequence"/>
</dbReference>
<dbReference type="RefSeq" id="WP_160734354.1">
    <property type="nucleotide sequence ID" value="NZ_CP139719.1"/>
</dbReference>
<gene>
    <name evidence="1" type="ORF">GRI72_13000</name>
</gene>
<accession>A0ABW9UZ23</accession>
<comment type="caution">
    <text evidence="1">The sequence shown here is derived from an EMBL/GenBank/DDBJ whole genome shotgun (WGS) entry which is preliminary data.</text>
</comment>